<evidence type="ECO:0000256" key="4">
    <source>
        <dbReference type="ARBA" id="ARBA00022801"/>
    </source>
</evidence>
<dbReference type="Gene3D" id="1.10.287.1040">
    <property type="entry name" value="Exonuclease VII, small subunit"/>
    <property type="match status" value="1"/>
</dbReference>
<dbReference type="EMBL" id="JABCUR010000001">
    <property type="protein sequence ID" value="NMW64054.1"/>
    <property type="molecule type" value="Genomic_DNA"/>
</dbReference>
<evidence type="ECO:0000313" key="9">
    <source>
        <dbReference type="EMBL" id="NMW64054.1"/>
    </source>
</evidence>
<dbReference type="GO" id="GO:0005829">
    <property type="term" value="C:cytosol"/>
    <property type="evidence" value="ECO:0007669"/>
    <property type="project" value="TreeGrafter"/>
</dbReference>
<dbReference type="GeneID" id="61168981"/>
<evidence type="ECO:0000256" key="5">
    <source>
        <dbReference type="ARBA" id="ARBA00022839"/>
    </source>
</evidence>
<keyword evidence="4 9" id="KW-0378">Hydrolase</keyword>
<protein>
    <recommendedName>
        <fullName evidence="6">Exodeoxyribonuclease VII small subunit</fullName>
        <ecNumber evidence="6">3.1.11.6</ecNumber>
    </recommendedName>
</protein>
<dbReference type="Proteomes" id="UP000255284">
    <property type="component" value="Unassembled WGS sequence"/>
</dbReference>
<dbReference type="Proteomes" id="UP000578252">
    <property type="component" value="Unassembled WGS sequence"/>
</dbReference>
<dbReference type="SUPFAM" id="SSF116842">
    <property type="entry name" value="XseB-like"/>
    <property type="match status" value="1"/>
</dbReference>
<dbReference type="AlphaFoldDB" id="A0A7Y0TWG5"/>
<keyword evidence="3" id="KW-0540">Nuclease</keyword>
<evidence type="ECO:0000256" key="7">
    <source>
        <dbReference type="SAM" id="MobiDB-lite"/>
    </source>
</evidence>
<dbReference type="EC" id="3.1.11.6" evidence="6"/>
<dbReference type="InterPro" id="IPR003761">
    <property type="entry name" value="Exonuc_VII_S"/>
</dbReference>
<sequence length="88" mass="9269">MAAKQTDKDAAKNPDTAADAPDFADIAGMSYEQARTELIGVVQGLENPEAPLEDTMQLWDRGEALAGHCQKILDAAAAKLAARQAESA</sequence>
<dbReference type="Pfam" id="PF02609">
    <property type="entry name" value="Exonuc_VII_S"/>
    <property type="match status" value="1"/>
</dbReference>
<dbReference type="EMBL" id="UGGQ01000006">
    <property type="protein sequence ID" value="STO16373.1"/>
    <property type="molecule type" value="Genomic_DNA"/>
</dbReference>
<dbReference type="GO" id="GO:0008855">
    <property type="term" value="F:exodeoxyribonuclease VII activity"/>
    <property type="evidence" value="ECO:0007669"/>
    <property type="project" value="UniProtKB-UniRule"/>
</dbReference>
<organism evidence="9 12">
    <name type="scientific">Mobiluncus mulieris</name>
    <dbReference type="NCBI Taxonomy" id="2052"/>
    <lineage>
        <taxon>Bacteria</taxon>
        <taxon>Bacillati</taxon>
        <taxon>Actinomycetota</taxon>
        <taxon>Actinomycetes</taxon>
        <taxon>Actinomycetales</taxon>
        <taxon>Actinomycetaceae</taxon>
        <taxon>Mobiluncus</taxon>
    </lineage>
</organism>
<evidence type="ECO:0000313" key="10">
    <source>
        <dbReference type="EMBL" id="STO16373.1"/>
    </source>
</evidence>
<evidence type="ECO:0000313" key="13">
    <source>
        <dbReference type="Proteomes" id="UP001209486"/>
    </source>
</evidence>
<proteinExistence type="inferred from homology"/>
<evidence type="ECO:0000313" key="12">
    <source>
        <dbReference type="Proteomes" id="UP000578252"/>
    </source>
</evidence>
<dbReference type="PANTHER" id="PTHR34137:SF1">
    <property type="entry name" value="EXODEOXYRIBONUCLEASE 7 SMALL SUBUNIT"/>
    <property type="match status" value="1"/>
</dbReference>
<evidence type="ECO:0000256" key="3">
    <source>
        <dbReference type="ARBA" id="ARBA00022722"/>
    </source>
</evidence>
<feature type="compositionally biased region" description="Basic and acidic residues" evidence="7">
    <location>
        <begin position="1"/>
        <end position="12"/>
    </location>
</feature>
<dbReference type="EMBL" id="VSZY01000001">
    <property type="protein sequence ID" value="MCU9967934.1"/>
    <property type="molecule type" value="Genomic_DNA"/>
</dbReference>
<evidence type="ECO:0000256" key="2">
    <source>
        <dbReference type="ARBA" id="ARBA00022490"/>
    </source>
</evidence>
<dbReference type="GO" id="GO:0006308">
    <property type="term" value="P:DNA catabolic process"/>
    <property type="evidence" value="ECO:0007669"/>
    <property type="project" value="UniProtKB-UniRule"/>
</dbReference>
<evidence type="ECO:0000256" key="1">
    <source>
        <dbReference type="ARBA" id="ARBA00009998"/>
    </source>
</evidence>
<gene>
    <name evidence="8" type="ORF">FYZ43_00550</name>
    <name evidence="9" type="ORF">HHJ78_00490</name>
    <name evidence="10" type="ORF">NCTC11819_00940</name>
</gene>
<name>A0A7Y0TWG5_9ACTO</name>
<dbReference type="Proteomes" id="UP001209486">
    <property type="component" value="Unassembled WGS sequence"/>
</dbReference>
<keyword evidence="5" id="KW-0269">Exonuclease</keyword>
<reference evidence="9 12" key="3">
    <citation type="submission" date="2020-04" db="EMBL/GenBank/DDBJ databases">
        <title>Antimicrobial susceptibility and clonality of vaginal-derived multi-drug resistant Mobiluncus isolates in China.</title>
        <authorList>
            <person name="Zhang X."/>
        </authorList>
    </citation>
    <scope>NUCLEOTIDE SEQUENCE [LARGE SCALE GENOMIC DNA]</scope>
    <source>
        <strain evidence="9 12">13</strain>
    </source>
</reference>
<comment type="similarity">
    <text evidence="1">Belongs to the XseB family.</text>
</comment>
<dbReference type="InterPro" id="IPR037004">
    <property type="entry name" value="Exonuc_VII_ssu_sf"/>
</dbReference>
<dbReference type="GO" id="GO:0009318">
    <property type="term" value="C:exodeoxyribonuclease VII complex"/>
    <property type="evidence" value="ECO:0007669"/>
    <property type="project" value="UniProtKB-UniRule"/>
</dbReference>
<reference evidence="8 13" key="2">
    <citation type="submission" date="2019-08" db="EMBL/GenBank/DDBJ databases">
        <title>Comparison of rpoB and gyrB Sequences from Mobiluncus Species and Development of a Multiplex PCR Method for Clinical Detection of Mobiluncus curtisii and Mobiluncus mulieris.</title>
        <authorList>
            <person name="Yang L."/>
            <person name="Shen Y."/>
            <person name="Xu G."/>
            <person name="Shu L.-B."/>
            <person name="Hu J."/>
            <person name="Zhang R."/>
            <person name="Wang Y."/>
            <person name="Zhou H.-W."/>
            <person name="Zhang X."/>
        </authorList>
    </citation>
    <scope>NUCLEOTIDE SEQUENCE [LARGE SCALE GENOMIC DNA]</scope>
    <source>
        <strain evidence="8 13">M26</strain>
    </source>
</reference>
<feature type="region of interest" description="Disordered" evidence="7">
    <location>
        <begin position="1"/>
        <end position="24"/>
    </location>
</feature>
<dbReference type="RefSeq" id="WP_004014048.1">
    <property type="nucleotide sequence ID" value="NZ_CAMPUA010000001.1"/>
</dbReference>
<reference evidence="10 11" key="1">
    <citation type="submission" date="2018-06" db="EMBL/GenBank/DDBJ databases">
        <authorList>
            <consortium name="Pathogen Informatics"/>
            <person name="Doyle S."/>
        </authorList>
    </citation>
    <scope>NUCLEOTIDE SEQUENCE [LARGE SCALE GENOMIC DNA]</scope>
    <source>
        <strain evidence="10 11">NCTC11819</strain>
    </source>
</reference>
<feature type="compositionally biased region" description="Low complexity" evidence="7">
    <location>
        <begin position="15"/>
        <end position="24"/>
    </location>
</feature>
<dbReference type="PANTHER" id="PTHR34137">
    <property type="entry name" value="EXODEOXYRIBONUCLEASE 7 SMALL SUBUNIT"/>
    <property type="match status" value="1"/>
</dbReference>
<comment type="caution">
    <text evidence="9">The sequence shown here is derived from an EMBL/GenBank/DDBJ whole genome shotgun (WGS) entry which is preliminary data.</text>
</comment>
<evidence type="ECO:0000313" key="11">
    <source>
        <dbReference type="Proteomes" id="UP000255284"/>
    </source>
</evidence>
<dbReference type="NCBIfam" id="NF002139">
    <property type="entry name" value="PRK00977.1-3"/>
    <property type="match status" value="1"/>
</dbReference>
<dbReference type="NCBIfam" id="TIGR01280">
    <property type="entry name" value="xseB"/>
    <property type="match status" value="1"/>
</dbReference>
<accession>A0A7Y0TWG5</accession>
<evidence type="ECO:0000256" key="6">
    <source>
        <dbReference type="NCBIfam" id="TIGR01280"/>
    </source>
</evidence>
<keyword evidence="2" id="KW-0963">Cytoplasm</keyword>
<evidence type="ECO:0000313" key="8">
    <source>
        <dbReference type="EMBL" id="MCU9967934.1"/>
    </source>
</evidence>